<dbReference type="RefSeq" id="XP_016663380.1">
    <property type="nucleotide sequence ID" value="XM_016807891.2"/>
</dbReference>
<dbReference type="PANTHER" id="PTHR22948">
    <property type="entry name" value="TUDOR DOMAIN CONTAINING PROTEIN"/>
    <property type="match status" value="1"/>
</dbReference>
<feature type="domain" description="Tudor" evidence="1">
    <location>
        <begin position="305"/>
        <end position="369"/>
    </location>
</feature>
<organism evidence="2 3">
    <name type="scientific">Acyrthosiphon pisum</name>
    <name type="common">Pea aphid</name>
    <dbReference type="NCBI Taxonomy" id="7029"/>
    <lineage>
        <taxon>Eukaryota</taxon>
        <taxon>Metazoa</taxon>
        <taxon>Ecdysozoa</taxon>
        <taxon>Arthropoda</taxon>
        <taxon>Hexapoda</taxon>
        <taxon>Insecta</taxon>
        <taxon>Pterygota</taxon>
        <taxon>Neoptera</taxon>
        <taxon>Paraneoptera</taxon>
        <taxon>Hemiptera</taxon>
        <taxon>Sternorrhyncha</taxon>
        <taxon>Aphidomorpha</taxon>
        <taxon>Aphidoidea</taxon>
        <taxon>Aphididae</taxon>
        <taxon>Macrosiphini</taxon>
        <taxon>Acyrthosiphon</taxon>
    </lineage>
</organism>
<feature type="domain" description="Tudor" evidence="1">
    <location>
        <begin position="107"/>
        <end position="165"/>
    </location>
</feature>
<sequence length="592" mass="67717">MKNSEENLNNSKNMVGKLKNEVIDEVVTEISTLLSFENSQTEELDSSNSNYAKNIPIVNKPALGDIWNVYVSNINSLKYFHVQNMNNHEYIQSICSKLDKYDLTSKKLPKVGNLIAARDLNGTWYRAKVQSVTELGLNVCYIDFGISKVLVTVYKDLPKELASIKPMAYHCYFKNVSKEDENRLSDLDLFDSIYKYYSNYKITATFLSDSDPYLVTLSHNGKDVLDILYNLIWDGIVPSISDDPINHAKLIMLNKMFLKSKTGVVCVEPIFSKNHFYVETEFSYQVGKTIRTEIEKQTAKWIPVLHPEEGQIVIAKNTNDLKLYRARVIKKYENSEEHKCFLIDCATFENCFEMFEPTDYLRTAPPVKIHCSLHVSTNFSGDILESMNLAFINEIAESKGKSKIIKIKKIGSPCIIDLEISDLNIIQVIKPCEVRVINDKHFNSFKVRLNSSGAKKISDVLKSTKTFFPISNPEIFQLYVTKIDQQYKRVKYMGEFEGGFKVMLVDELPIKIVVDELYEIPKSIINVKTTDLYCSLGLNKTDYSNKLFSDICNNGNVKFKMVVITNDHINAHIVKLFLNSKDIKSMLCNQPS</sequence>
<dbReference type="InterPro" id="IPR050621">
    <property type="entry name" value="Tudor_domain_containing"/>
</dbReference>
<dbReference type="Pfam" id="PF00567">
    <property type="entry name" value="TUDOR"/>
    <property type="match status" value="2"/>
</dbReference>
<dbReference type="GO" id="GO:0005737">
    <property type="term" value="C:cytoplasm"/>
    <property type="evidence" value="ECO:0007669"/>
    <property type="project" value="UniProtKB-ARBA"/>
</dbReference>
<proteinExistence type="predicted"/>
<dbReference type="KEGG" id="api:107884871"/>
<dbReference type="AlphaFoldDB" id="A0A8R2D678"/>
<protein>
    <recommendedName>
        <fullName evidence="1">Tudor domain-containing protein</fullName>
    </recommendedName>
</protein>
<evidence type="ECO:0000313" key="2">
    <source>
        <dbReference type="EnsemblMetazoa" id="XP_016663380.1"/>
    </source>
</evidence>
<dbReference type="Gene3D" id="2.40.50.90">
    <property type="match status" value="1"/>
</dbReference>
<dbReference type="Gene3D" id="2.30.30.140">
    <property type="match status" value="2"/>
</dbReference>
<dbReference type="SUPFAM" id="SSF63748">
    <property type="entry name" value="Tudor/PWWP/MBT"/>
    <property type="match status" value="2"/>
</dbReference>
<dbReference type="EnsemblMetazoa" id="XM_016807891.2">
    <property type="protein sequence ID" value="XP_016663380.1"/>
    <property type="gene ID" value="LOC107884871"/>
</dbReference>
<dbReference type="OrthoDB" id="9989103at2759"/>
<evidence type="ECO:0000313" key="3">
    <source>
        <dbReference type="Proteomes" id="UP000007819"/>
    </source>
</evidence>
<dbReference type="PANTHER" id="PTHR22948:SF29">
    <property type="entry name" value="FI02030P-RELATED"/>
    <property type="match status" value="1"/>
</dbReference>
<dbReference type="SMART" id="SM00333">
    <property type="entry name" value="TUDOR"/>
    <property type="match status" value="2"/>
</dbReference>
<dbReference type="InterPro" id="IPR035437">
    <property type="entry name" value="SNase_OB-fold_sf"/>
</dbReference>
<name>A0A8R2D678_ACYPI</name>
<reference evidence="2" key="2">
    <citation type="submission" date="2022-06" db="UniProtKB">
        <authorList>
            <consortium name="EnsemblMetazoa"/>
        </authorList>
    </citation>
    <scope>IDENTIFICATION</scope>
</reference>
<accession>A0A8R2D678</accession>
<keyword evidence="3" id="KW-1185">Reference proteome</keyword>
<reference evidence="3" key="1">
    <citation type="submission" date="2010-06" db="EMBL/GenBank/DDBJ databases">
        <authorList>
            <person name="Jiang H."/>
            <person name="Abraham K."/>
            <person name="Ali S."/>
            <person name="Alsbrooks S.L."/>
            <person name="Anim B.N."/>
            <person name="Anosike U.S."/>
            <person name="Attaway T."/>
            <person name="Bandaranaike D.P."/>
            <person name="Battles P.K."/>
            <person name="Bell S.N."/>
            <person name="Bell A.V."/>
            <person name="Beltran B."/>
            <person name="Bickham C."/>
            <person name="Bustamante Y."/>
            <person name="Caleb T."/>
            <person name="Canada A."/>
            <person name="Cardenas V."/>
            <person name="Carter K."/>
            <person name="Chacko J."/>
            <person name="Chandrabose M.N."/>
            <person name="Chavez D."/>
            <person name="Chavez A."/>
            <person name="Chen L."/>
            <person name="Chu H.-S."/>
            <person name="Claassen K.J."/>
            <person name="Cockrell R."/>
            <person name="Collins M."/>
            <person name="Cooper J.A."/>
            <person name="Cree A."/>
            <person name="Curry S.M."/>
            <person name="Da Y."/>
            <person name="Dao M.D."/>
            <person name="Das B."/>
            <person name="Davila M.-L."/>
            <person name="Davy-Carroll L."/>
            <person name="Denson S."/>
            <person name="Dinh H."/>
            <person name="Ebong V.E."/>
            <person name="Edwards J.R."/>
            <person name="Egan A."/>
            <person name="El-Daye J."/>
            <person name="Escobedo L."/>
            <person name="Fernandez S."/>
            <person name="Fernando P.R."/>
            <person name="Flagg N."/>
            <person name="Forbes L.D."/>
            <person name="Fowler R.G."/>
            <person name="Fu Q."/>
            <person name="Gabisi R.A."/>
            <person name="Ganer J."/>
            <person name="Garbino Pronczuk A."/>
            <person name="Garcia R.M."/>
            <person name="Garner T."/>
            <person name="Garrett T.E."/>
            <person name="Gonzalez D.A."/>
            <person name="Hamid H."/>
            <person name="Hawkins E.S."/>
            <person name="Hirani K."/>
            <person name="Hogues M.E."/>
            <person name="Hollins B."/>
            <person name="Hsiao C.-H."/>
            <person name="Jabil R."/>
            <person name="James M.L."/>
            <person name="Jhangiani S.N."/>
            <person name="Johnson B."/>
            <person name="Johnson Q."/>
            <person name="Joshi V."/>
            <person name="Kalu J.B."/>
            <person name="Kam C."/>
            <person name="Kashfia A."/>
            <person name="Keebler J."/>
            <person name="Kisamo H."/>
            <person name="Kovar C.L."/>
            <person name="Lago L.A."/>
            <person name="Lai C.-Y."/>
            <person name="Laidlaw J."/>
            <person name="Lara F."/>
            <person name="Le T.-K."/>
            <person name="Lee S.L."/>
            <person name="Legall F.H."/>
            <person name="Lemon S.J."/>
            <person name="Lewis L.R."/>
            <person name="Li B."/>
            <person name="Liu Y."/>
            <person name="Liu Y.-S."/>
            <person name="Lopez J."/>
            <person name="Lozado R.J."/>
            <person name="Lu J."/>
            <person name="Madu R.C."/>
            <person name="Maheshwari M."/>
            <person name="Maheshwari R."/>
            <person name="Malloy K."/>
            <person name="Martinez E."/>
            <person name="Mathew T."/>
            <person name="Mercado I.C."/>
            <person name="Mercado C."/>
            <person name="Meyer B."/>
            <person name="Montgomery K."/>
            <person name="Morgan M.B."/>
            <person name="Munidasa M."/>
            <person name="Nazareth L.V."/>
            <person name="Nelson J."/>
            <person name="Ng B.M."/>
            <person name="Nguyen N.B."/>
            <person name="Nguyen P.Q."/>
            <person name="Nguyen T."/>
            <person name="Obregon M."/>
            <person name="Okwuonu G.O."/>
            <person name="Onwere C.G."/>
            <person name="Orozco G."/>
            <person name="Parra A."/>
            <person name="Patel S."/>
            <person name="Patil S."/>
            <person name="Perez A."/>
            <person name="Perez Y."/>
            <person name="Pham C."/>
            <person name="Primus E.L."/>
            <person name="Pu L.-L."/>
            <person name="Puazo M."/>
            <person name="Qin X."/>
            <person name="Quiroz J.B."/>
            <person name="Reese J."/>
            <person name="Richards S."/>
            <person name="Rives C.M."/>
            <person name="Robberts R."/>
            <person name="Ruiz S.J."/>
            <person name="Ruiz M.J."/>
            <person name="Santibanez J."/>
            <person name="Schneider B.W."/>
            <person name="Sisson I."/>
            <person name="Smith M."/>
            <person name="Sodergren E."/>
            <person name="Song X.-Z."/>
            <person name="Song B.B."/>
            <person name="Summersgill H."/>
            <person name="Thelus R."/>
            <person name="Thornton R.D."/>
            <person name="Trejos Z.Y."/>
            <person name="Usmani K."/>
            <person name="Vattathil S."/>
            <person name="Villasana D."/>
            <person name="Walker D.L."/>
            <person name="Wang S."/>
            <person name="Wang K."/>
            <person name="White C.S."/>
            <person name="Williams A.C."/>
            <person name="Williamson J."/>
            <person name="Wilson K."/>
            <person name="Woghiren I.O."/>
            <person name="Woodworth J.R."/>
            <person name="Worley K.C."/>
            <person name="Wright R.A."/>
            <person name="Wu W."/>
            <person name="Young L."/>
            <person name="Zhang L."/>
            <person name="Zhang J."/>
            <person name="Zhu Y."/>
            <person name="Muzny D.M."/>
            <person name="Weinstock G."/>
            <person name="Gibbs R.A."/>
        </authorList>
    </citation>
    <scope>NUCLEOTIDE SEQUENCE [LARGE SCALE GENOMIC DNA]</scope>
    <source>
        <strain evidence="3">LSR1</strain>
    </source>
</reference>
<dbReference type="InterPro" id="IPR002999">
    <property type="entry name" value="Tudor"/>
</dbReference>
<dbReference type="GeneID" id="107884871"/>
<evidence type="ECO:0000259" key="1">
    <source>
        <dbReference type="SMART" id="SM00333"/>
    </source>
</evidence>
<dbReference type="Proteomes" id="UP000007819">
    <property type="component" value="Chromosome A1"/>
</dbReference>